<reference evidence="1" key="1">
    <citation type="submission" date="2020-05" db="EMBL/GenBank/DDBJ databases">
        <title>Large-scale comparative analyses of tick genomes elucidate their genetic diversity and vector capacities.</title>
        <authorList>
            <person name="Jia N."/>
            <person name="Wang J."/>
            <person name="Shi W."/>
            <person name="Du L."/>
            <person name="Sun Y."/>
            <person name="Zhan W."/>
            <person name="Jiang J."/>
            <person name="Wang Q."/>
            <person name="Zhang B."/>
            <person name="Ji P."/>
            <person name="Sakyi L.B."/>
            <person name="Cui X."/>
            <person name="Yuan T."/>
            <person name="Jiang B."/>
            <person name="Yang W."/>
            <person name="Lam T.T.-Y."/>
            <person name="Chang Q."/>
            <person name="Ding S."/>
            <person name="Wang X."/>
            <person name="Zhu J."/>
            <person name="Ruan X."/>
            <person name="Zhao L."/>
            <person name="Wei J."/>
            <person name="Que T."/>
            <person name="Du C."/>
            <person name="Cheng J."/>
            <person name="Dai P."/>
            <person name="Han X."/>
            <person name="Huang E."/>
            <person name="Gao Y."/>
            <person name="Liu J."/>
            <person name="Shao H."/>
            <person name="Ye R."/>
            <person name="Li L."/>
            <person name="Wei W."/>
            <person name="Wang X."/>
            <person name="Wang C."/>
            <person name="Yang T."/>
            <person name="Huo Q."/>
            <person name="Li W."/>
            <person name="Guo W."/>
            <person name="Chen H."/>
            <person name="Zhou L."/>
            <person name="Ni X."/>
            <person name="Tian J."/>
            <person name="Zhou Y."/>
            <person name="Sheng Y."/>
            <person name="Liu T."/>
            <person name="Pan Y."/>
            <person name="Xia L."/>
            <person name="Li J."/>
            <person name="Zhao F."/>
            <person name="Cao W."/>
        </authorList>
    </citation>
    <scope>NUCLEOTIDE SEQUENCE</scope>
    <source>
        <strain evidence="1">Hyas-2018</strain>
    </source>
</reference>
<accession>A0ACB7STC9</accession>
<dbReference type="Proteomes" id="UP000821845">
    <property type="component" value="Chromosome 2"/>
</dbReference>
<evidence type="ECO:0000313" key="2">
    <source>
        <dbReference type="Proteomes" id="UP000821845"/>
    </source>
</evidence>
<organism evidence="1 2">
    <name type="scientific">Hyalomma asiaticum</name>
    <name type="common">Tick</name>
    <dbReference type="NCBI Taxonomy" id="266040"/>
    <lineage>
        <taxon>Eukaryota</taxon>
        <taxon>Metazoa</taxon>
        <taxon>Ecdysozoa</taxon>
        <taxon>Arthropoda</taxon>
        <taxon>Chelicerata</taxon>
        <taxon>Arachnida</taxon>
        <taxon>Acari</taxon>
        <taxon>Parasitiformes</taxon>
        <taxon>Ixodida</taxon>
        <taxon>Ixodoidea</taxon>
        <taxon>Ixodidae</taxon>
        <taxon>Hyalomminae</taxon>
        <taxon>Hyalomma</taxon>
    </lineage>
</organism>
<comment type="caution">
    <text evidence="1">The sequence shown here is derived from an EMBL/GenBank/DDBJ whole genome shotgun (WGS) entry which is preliminary data.</text>
</comment>
<sequence length="473" mass="53493">MNLPLVVVSLLVAASAWTATSWGCPVIGSVLSLICHVWDLLYSMLGTQTLKLTEAYQFMSLFVRVNASGATVQPSGTSRILAGMVPYQLSGMLQRILHDYTADAAAFGRRAESTKRGDGPVMLISRAGWPVMPRDGRLSEFEHAYTDNDFSWVDRSASTFPNARPARGFFRRPRVEELGRPPTAEEIAEHELEMIQRIDSNGCLQKLCCEIGADPELYWRYHPRVAMFLRGLHRLVGGWKADELPALLARYGDRDIFNADQRGLFYKAEPNKTYATSGSHCHGDKRSKECLTVLFCCNTDGTERTKLLLIGKSEHPRALRHVKNMPVERTANTKAWMTKEIFNNWLLRFDKQLVKQHRKVLLFLDNCSSHMKPPQLEAIELAYFPPNATSILQPIDQGIVRSVKAAYRTCLVERLLFDMQGNRESKVRFPVEVLASVWQQLKTEVVKNCFRKAGFKRDINEAASEESSIPVEP</sequence>
<protein>
    <submittedName>
        <fullName evidence="1">Uncharacterized protein</fullName>
    </submittedName>
</protein>
<gene>
    <name evidence="1" type="ORF">HPB50_007807</name>
</gene>
<dbReference type="EMBL" id="CM023482">
    <property type="protein sequence ID" value="KAH6938221.1"/>
    <property type="molecule type" value="Genomic_DNA"/>
</dbReference>
<name>A0ACB7STC9_HYAAI</name>
<proteinExistence type="predicted"/>
<evidence type="ECO:0000313" key="1">
    <source>
        <dbReference type="EMBL" id="KAH6938221.1"/>
    </source>
</evidence>
<keyword evidence="2" id="KW-1185">Reference proteome</keyword>